<reference evidence="1 2" key="1">
    <citation type="journal article" date="2019" name="Emerg. Microbes Infect.">
        <title>Comprehensive subspecies identification of 175 nontuberculous mycobacteria species based on 7547 genomic profiles.</title>
        <authorList>
            <person name="Matsumoto Y."/>
            <person name="Kinjo T."/>
            <person name="Motooka D."/>
            <person name="Nabeya D."/>
            <person name="Jung N."/>
            <person name="Uechi K."/>
            <person name="Horii T."/>
            <person name="Iida T."/>
            <person name="Fujita J."/>
            <person name="Nakamura S."/>
        </authorList>
    </citation>
    <scope>NUCLEOTIDE SEQUENCE [LARGE SCALE GENOMIC DNA]</scope>
    <source>
        <strain evidence="1 2">JCM 13392</strain>
    </source>
</reference>
<comment type="caution">
    <text evidence="1">The sequence shown here is derived from an EMBL/GenBank/DDBJ whole genome shotgun (WGS) entry which is preliminary data.</text>
</comment>
<dbReference type="AlphaFoldDB" id="A0A7I9WHN5"/>
<protein>
    <submittedName>
        <fullName evidence="1">Uncharacterized protein</fullName>
    </submittedName>
</protein>
<gene>
    <name evidence="1" type="ORF">MMUR_12050</name>
</gene>
<evidence type="ECO:0000313" key="1">
    <source>
        <dbReference type="EMBL" id="GFG57069.1"/>
    </source>
</evidence>
<dbReference type="EMBL" id="BLKT01000003">
    <property type="protein sequence ID" value="GFG57069.1"/>
    <property type="molecule type" value="Genomic_DNA"/>
</dbReference>
<dbReference type="Proteomes" id="UP000465241">
    <property type="component" value="Unassembled WGS sequence"/>
</dbReference>
<organism evidence="1 2">
    <name type="scientific">Mycolicibacterium murale</name>
    <dbReference type="NCBI Taxonomy" id="182220"/>
    <lineage>
        <taxon>Bacteria</taxon>
        <taxon>Bacillati</taxon>
        <taxon>Actinomycetota</taxon>
        <taxon>Actinomycetes</taxon>
        <taxon>Mycobacteriales</taxon>
        <taxon>Mycobacteriaceae</taxon>
        <taxon>Mycolicibacterium</taxon>
    </lineage>
</organism>
<name>A0A7I9WHN5_9MYCO</name>
<keyword evidence="2" id="KW-1185">Reference proteome</keyword>
<accession>A0A7I9WHN5</accession>
<evidence type="ECO:0000313" key="2">
    <source>
        <dbReference type="Proteomes" id="UP000465241"/>
    </source>
</evidence>
<proteinExistence type="predicted"/>
<sequence length="113" mass="12642">MTRTLAITTPVEVTVVVGHRGDTAGVPRPVSAPDIAGQICPSHTRCEPAGYERPDTSHPARSQRALRNVHERDQILLTFRQPKTYNWGVRSKDVMVSMLVTNHCEPSRCNVRR</sequence>